<dbReference type="PANTHER" id="PTHR42760:SF124">
    <property type="entry name" value="SHORT-CHAIN DEHYDROGENASE_REDUCTASE"/>
    <property type="match status" value="1"/>
</dbReference>
<dbReference type="InterPro" id="IPR036291">
    <property type="entry name" value="NAD(P)-bd_dom_sf"/>
</dbReference>
<dbReference type="EMBL" id="CP036422">
    <property type="protein sequence ID" value="QFU77416.1"/>
    <property type="molecule type" value="Genomic_DNA"/>
</dbReference>
<dbReference type="Proteomes" id="UP000326287">
    <property type="component" value="Chromosome"/>
</dbReference>
<dbReference type="Gene3D" id="3.40.50.720">
    <property type="entry name" value="NAD(P)-binding Rossmann-like Domain"/>
    <property type="match status" value="1"/>
</dbReference>
<dbReference type="PROSITE" id="PS00061">
    <property type="entry name" value="ADH_SHORT"/>
    <property type="match status" value="1"/>
</dbReference>
<accession>A0A5P9NPK2</accession>
<dbReference type="AlphaFoldDB" id="A0A5P9NPK2"/>
<dbReference type="GO" id="GO:0016616">
    <property type="term" value="F:oxidoreductase activity, acting on the CH-OH group of donors, NAD or NADP as acceptor"/>
    <property type="evidence" value="ECO:0007669"/>
    <property type="project" value="TreeGrafter"/>
</dbReference>
<dbReference type="RefSeq" id="WP_153240562.1">
    <property type="nucleotide sequence ID" value="NZ_CP036422.1"/>
</dbReference>
<dbReference type="PANTHER" id="PTHR42760">
    <property type="entry name" value="SHORT-CHAIN DEHYDROGENASES/REDUCTASES FAMILY MEMBER"/>
    <property type="match status" value="1"/>
</dbReference>
<dbReference type="PROSITE" id="PS51257">
    <property type="entry name" value="PROKAR_LIPOPROTEIN"/>
    <property type="match status" value="1"/>
</dbReference>
<dbReference type="NCBIfam" id="NF005559">
    <property type="entry name" value="PRK07231.1"/>
    <property type="match status" value="1"/>
</dbReference>
<dbReference type="Pfam" id="PF13561">
    <property type="entry name" value="adh_short_C2"/>
    <property type="match status" value="1"/>
</dbReference>
<evidence type="ECO:0000313" key="2">
    <source>
        <dbReference type="EMBL" id="QFU77416.1"/>
    </source>
</evidence>
<proteinExistence type="inferred from homology"/>
<sequence>MTALKGKVALVTGAASGIGFACARRFASEGATVVGMDLNPCDDWEDVTASSSASELILADVTNAQAHLDIVNTAISKHGSIDILLTAAGVGEAGPVNMLDEAAWDRIIDINLKGTFLAIKAALEPMLEKRSGSIITVASVEGINGTEGGSAYNASKGGVALLTKNVAIDYGKVGIRCNCICPGFIETPMFSQVLDQLPDFKTDIQRQIKLGRFGQPEEIASAALFLASDDASYMTGQNLVVDGGYTAGHSHGITEMLGLV</sequence>
<dbReference type="InterPro" id="IPR020904">
    <property type="entry name" value="Sc_DH/Rdtase_CS"/>
</dbReference>
<evidence type="ECO:0000256" key="1">
    <source>
        <dbReference type="ARBA" id="ARBA00006484"/>
    </source>
</evidence>
<dbReference type="FunFam" id="3.40.50.720:FF:000084">
    <property type="entry name" value="Short-chain dehydrogenase reductase"/>
    <property type="match status" value="1"/>
</dbReference>
<dbReference type="SUPFAM" id="SSF51735">
    <property type="entry name" value="NAD(P)-binding Rossmann-fold domains"/>
    <property type="match status" value="1"/>
</dbReference>
<evidence type="ECO:0000313" key="3">
    <source>
        <dbReference type="Proteomes" id="UP000326287"/>
    </source>
</evidence>
<dbReference type="OrthoDB" id="5725272at2"/>
<dbReference type="PRINTS" id="PR00080">
    <property type="entry name" value="SDRFAMILY"/>
</dbReference>
<keyword evidence="3" id="KW-1185">Reference proteome</keyword>
<name>A0A5P9NPK2_9GAMM</name>
<reference evidence="2 3" key="1">
    <citation type="submission" date="2019-02" db="EMBL/GenBank/DDBJ databases">
        <authorList>
            <person name="Li S.-H."/>
        </authorList>
    </citation>
    <scope>NUCLEOTIDE SEQUENCE [LARGE SCALE GENOMIC DNA]</scope>
    <source>
        <strain evidence="2 3">IMCC14385</strain>
    </source>
</reference>
<comment type="similarity">
    <text evidence="1">Belongs to the short-chain dehydrogenases/reductases (SDR) family.</text>
</comment>
<gene>
    <name evidence="2" type="ORF">EY643_18060</name>
</gene>
<dbReference type="InterPro" id="IPR002347">
    <property type="entry name" value="SDR_fam"/>
</dbReference>
<organism evidence="2 3">
    <name type="scientific">Halioglobus maricola</name>
    <dbReference type="NCBI Taxonomy" id="2601894"/>
    <lineage>
        <taxon>Bacteria</taxon>
        <taxon>Pseudomonadati</taxon>
        <taxon>Pseudomonadota</taxon>
        <taxon>Gammaproteobacteria</taxon>
        <taxon>Cellvibrionales</taxon>
        <taxon>Halieaceae</taxon>
        <taxon>Halioglobus</taxon>
    </lineage>
</organism>
<protein>
    <submittedName>
        <fullName evidence="2">SDR family oxidoreductase</fullName>
    </submittedName>
</protein>
<dbReference type="KEGG" id="halc:EY643_18060"/>
<dbReference type="PRINTS" id="PR00081">
    <property type="entry name" value="GDHRDH"/>
</dbReference>